<name>A0ABS8SIU7_DATST</name>
<gene>
    <name evidence="1" type="ORF">HAX54_038985</name>
</gene>
<dbReference type="Proteomes" id="UP000823775">
    <property type="component" value="Unassembled WGS sequence"/>
</dbReference>
<evidence type="ECO:0000313" key="2">
    <source>
        <dbReference type="Proteomes" id="UP000823775"/>
    </source>
</evidence>
<sequence>MACHHHQPKGRPPVARDAVDDIPASFLDMTFNHLRTIKIYDIAGAGAEMQLIKGFHPTPSLREEAAKHIWNYIGRAVEQSNTSFASESCMPQKQATPEDR</sequence>
<accession>A0ABS8SIU7</accession>
<reference evidence="1 2" key="1">
    <citation type="journal article" date="2021" name="BMC Genomics">
        <title>Datura genome reveals duplications of psychoactive alkaloid biosynthetic genes and high mutation rate following tissue culture.</title>
        <authorList>
            <person name="Rajewski A."/>
            <person name="Carter-House D."/>
            <person name="Stajich J."/>
            <person name="Litt A."/>
        </authorList>
    </citation>
    <scope>NUCLEOTIDE SEQUENCE [LARGE SCALE GENOMIC DNA]</scope>
    <source>
        <strain evidence="1">AR-01</strain>
    </source>
</reference>
<proteinExistence type="predicted"/>
<evidence type="ECO:0000313" key="1">
    <source>
        <dbReference type="EMBL" id="MCD7458730.1"/>
    </source>
</evidence>
<comment type="caution">
    <text evidence="1">The sequence shown here is derived from an EMBL/GenBank/DDBJ whole genome shotgun (WGS) entry which is preliminary data.</text>
</comment>
<organism evidence="1 2">
    <name type="scientific">Datura stramonium</name>
    <name type="common">Jimsonweed</name>
    <name type="synonym">Common thornapple</name>
    <dbReference type="NCBI Taxonomy" id="4076"/>
    <lineage>
        <taxon>Eukaryota</taxon>
        <taxon>Viridiplantae</taxon>
        <taxon>Streptophyta</taxon>
        <taxon>Embryophyta</taxon>
        <taxon>Tracheophyta</taxon>
        <taxon>Spermatophyta</taxon>
        <taxon>Magnoliopsida</taxon>
        <taxon>eudicotyledons</taxon>
        <taxon>Gunneridae</taxon>
        <taxon>Pentapetalae</taxon>
        <taxon>asterids</taxon>
        <taxon>lamiids</taxon>
        <taxon>Solanales</taxon>
        <taxon>Solanaceae</taxon>
        <taxon>Solanoideae</taxon>
        <taxon>Datureae</taxon>
        <taxon>Datura</taxon>
    </lineage>
</organism>
<protein>
    <submittedName>
        <fullName evidence="1">Uncharacterized protein</fullName>
    </submittedName>
</protein>
<keyword evidence="2" id="KW-1185">Reference proteome</keyword>
<dbReference type="EMBL" id="JACEIK010000536">
    <property type="protein sequence ID" value="MCD7458730.1"/>
    <property type="molecule type" value="Genomic_DNA"/>
</dbReference>